<keyword evidence="7" id="KW-1185">Reference proteome</keyword>
<dbReference type="AlphaFoldDB" id="A0A0K0E629"/>
<sequence length="593" mass="68664">MLLLLVFILLQLEQLLIAAKTVKLRNGCYKGYLSKQFPNVYEFLGIPFAKPPVGRRRFRPPEPFDDYGMRRNRCFDAKIPANTCYFTRKYYGFPGQDEWESLGLSMSEDCLQLNMWVPKKPKGDVIVHIPGISYRSGSPSLPHFDGSVLAAHTSSIVVNINYRFGAFGFAYLGRKHRVPGNMGLLDQQMALKWIHKNIEAFGGNKTMITLVGHYTGGSSATAHLFSDGSRQYFRRVVALSGTIAHDWAYEKNKRVVCHNSRKLMRRLGCHRRSSRRQIKCMQRKPPHLIALEADRIYNLDQSILKYGFLPIDNDRLFFKGSIEEKLKNNDFKRDVDLVVGGISNEGSKSMVQYLDKSKYGCYFDHRKPINSSYNKCLINDKQYDNIVKLVGRDIPIKKEGFDKLKDIYSNITVHNNRDRVARMISDVAFYCDYIKFGKLLNERIYGKTYFYNIAKRISNNPWPKWMGPVHGYDLLYFFGHPYKEPSAYDKELLRDEEILSTQFMFTLSKFSKEGTMFKSWPQFETNSTLGVFIDGAIKKGSTFKSGNVSIKQCYDLFLLIKQYKAEKSSRLASDFLQSRSDEFFKDRFEITFN</sequence>
<dbReference type="Proteomes" id="UP000035681">
    <property type="component" value="Unplaced"/>
</dbReference>
<dbReference type="GO" id="GO:0005886">
    <property type="term" value="C:plasma membrane"/>
    <property type="evidence" value="ECO:0007669"/>
    <property type="project" value="TreeGrafter"/>
</dbReference>
<comment type="similarity">
    <text evidence="1">Belongs to the type-B carboxylesterase/lipase family.</text>
</comment>
<dbReference type="PANTHER" id="PTHR43918">
    <property type="entry name" value="ACETYLCHOLINESTERASE"/>
    <property type="match status" value="1"/>
</dbReference>
<dbReference type="InterPro" id="IPR029058">
    <property type="entry name" value="AB_hydrolase_fold"/>
</dbReference>
<evidence type="ECO:0000313" key="8">
    <source>
        <dbReference type="WBParaSite" id="SSTP_0000496000.1"/>
    </source>
</evidence>
<dbReference type="STRING" id="6248.A0A0K0E629"/>
<dbReference type="Pfam" id="PF00135">
    <property type="entry name" value="COesterase"/>
    <property type="match status" value="1"/>
</dbReference>
<evidence type="ECO:0000313" key="9">
    <source>
        <dbReference type="WBParaSite" id="TCONS_00012623.p1"/>
    </source>
</evidence>
<keyword evidence="2" id="KW-0719">Serine esterase</keyword>
<accession>A0A0K0E629</accession>
<dbReference type="InterPro" id="IPR000997">
    <property type="entry name" value="Cholinesterase"/>
</dbReference>
<evidence type="ECO:0000256" key="5">
    <source>
        <dbReference type="SAM" id="SignalP"/>
    </source>
</evidence>
<dbReference type="WBParaSite" id="SSTP_0000496000.1">
    <property type="protein sequence ID" value="SSTP_0000496000.1"/>
    <property type="gene ID" value="SSTP_0000496000"/>
</dbReference>
<dbReference type="Gene3D" id="3.40.50.1820">
    <property type="entry name" value="alpha/beta hydrolase"/>
    <property type="match status" value="1"/>
</dbReference>
<dbReference type="PANTHER" id="PTHR43918:SF15">
    <property type="entry name" value="CARBOXYLIC ESTER HYDROLASE"/>
    <property type="match status" value="1"/>
</dbReference>
<feature type="domain" description="Carboxylesterase type B" evidence="6">
    <location>
        <begin position="20"/>
        <end position="528"/>
    </location>
</feature>
<evidence type="ECO:0000256" key="2">
    <source>
        <dbReference type="ARBA" id="ARBA00022487"/>
    </source>
</evidence>
<dbReference type="PRINTS" id="PR00878">
    <property type="entry name" value="CHOLNESTRASE"/>
</dbReference>
<evidence type="ECO:0000313" key="7">
    <source>
        <dbReference type="Proteomes" id="UP000035681"/>
    </source>
</evidence>
<name>A0A0K0E629_STRER</name>
<evidence type="ECO:0000256" key="1">
    <source>
        <dbReference type="ARBA" id="ARBA00005964"/>
    </source>
</evidence>
<keyword evidence="3" id="KW-0378">Hydrolase</keyword>
<evidence type="ECO:0000259" key="6">
    <source>
        <dbReference type="Pfam" id="PF00135"/>
    </source>
</evidence>
<reference evidence="8" key="1">
    <citation type="submission" date="2015-08" db="UniProtKB">
        <authorList>
            <consortium name="WormBaseParasite"/>
        </authorList>
    </citation>
    <scope>IDENTIFICATION</scope>
</reference>
<keyword evidence="4" id="KW-1015">Disulfide bond</keyword>
<dbReference type="ESTHER" id="strer-a0a0k0e629">
    <property type="family name" value="Cholinesterase-like"/>
</dbReference>
<dbReference type="SUPFAM" id="SSF53474">
    <property type="entry name" value="alpha/beta-Hydrolases"/>
    <property type="match status" value="1"/>
</dbReference>
<evidence type="ECO:0000256" key="4">
    <source>
        <dbReference type="ARBA" id="ARBA00023157"/>
    </source>
</evidence>
<dbReference type="InterPro" id="IPR050654">
    <property type="entry name" value="AChE-related_enzymes"/>
</dbReference>
<dbReference type="GO" id="GO:0006581">
    <property type="term" value="P:acetylcholine catabolic process"/>
    <property type="evidence" value="ECO:0007669"/>
    <property type="project" value="TreeGrafter"/>
</dbReference>
<dbReference type="WBParaSite" id="TCONS_00012623.p1">
    <property type="protein sequence ID" value="TCONS_00012623.p1"/>
    <property type="gene ID" value="XLOC_008286"/>
</dbReference>
<feature type="chain" id="PRO_5005327512" evidence="5">
    <location>
        <begin position="19"/>
        <end position="593"/>
    </location>
</feature>
<evidence type="ECO:0000256" key="3">
    <source>
        <dbReference type="ARBA" id="ARBA00022801"/>
    </source>
</evidence>
<dbReference type="GO" id="GO:0003990">
    <property type="term" value="F:acetylcholinesterase activity"/>
    <property type="evidence" value="ECO:0007669"/>
    <property type="project" value="TreeGrafter"/>
</dbReference>
<feature type="signal peptide" evidence="5">
    <location>
        <begin position="1"/>
        <end position="18"/>
    </location>
</feature>
<proteinExistence type="inferred from homology"/>
<dbReference type="GO" id="GO:0019695">
    <property type="term" value="P:choline metabolic process"/>
    <property type="evidence" value="ECO:0007669"/>
    <property type="project" value="TreeGrafter"/>
</dbReference>
<keyword evidence="5" id="KW-0732">Signal</keyword>
<protein>
    <submittedName>
        <fullName evidence="8 9">Acetylcholinesterase</fullName>
    </submittedName>
</protein>
<dbReference type="InterPro" id="IPR002018">
    <property type="entry name" value="CarbesteraseB"/>
</dbReference>
<organism evidence="8">
    <name type="scientific">Strongyloides stercoralis</name>
    <name type="common">Threadworm</name>
    <dbReference type="NCBI Taxonomy" id="6248"/>
    <lineage>
        <taxon>Eukaryota</taxon>
        <taxon>Metazoa</taxon>
        <taxon>Ecdysozoa</taxon>
        <taxon>Nematoda</taxon>
        <taxon>Chromadorea</taxon>
        <taxon>Rhabditida</taxon>
        <taxon>Tylenchina</taxon>
        <taxon>Panagrolaimomorpha</taxon>
        <taxon>Strongyloidoidea</taxon>
        <taxon>Strongyloididae</taxon>
        <taxon>Strongyloides</taxon>
    </lineage>
</organism>
<dbReference type="GO" id="GO:0005615">
    <property type="term" value="C:extracellular space"/>
    <property type="evidence" value="ECO:0007669"/>
    <property type="project" value="TreeGrafter"/>
</dbReference>